<organism evidence="2 3">
    <name type="scientific">Dysgonomonas mossii</name>
    <dbReference type="NCBI Taxonomy" id="163665"/>
    <lineage>
        <taxon>Bacteria</taxon>
        <taxon>Pseudomonadati</taxon>
        <taxon>Bacteroidota</taxon>
        <taxon>Bacteroidia</taxon>
        <taxon>Bacteroidales</taxon>
        <taxon>Dysgonomonadaceae</taxon>
        <taxon>Dysgonomonas</taxon>
    </lineage>
</organism>
<dbReference type="InterPro" id="IPR052159">
    <property type="entry name" value="Competence_DNA_uptake"/>
</dbReference>
<evidence type="ECO:0000313" key="2">
    <source>
        <dbReference type="EMBL" id="TFU88832.1"/>
    </source>
</evidence>
<dbReference type="GO" id="GO:0016787">
    <property type="term" value="F:hydrolase activity"/>
    <property type="evidence" value="ECO:0007669"/>
    <property type="project" value="UniProtKB-KW"/>
</dbReference>
<accession>A0A4Y9IKI9</accession>
<feature type="domain" description="Metallo-beta-lactamase" evidence="1">
    <location>
        <begin position="11"/>
        <end position="76"/>
    </location>
</feature>
<dbReference type="Gene3D" id="3.60.15.10">
    <property type="entry name" value="Ribonuclease Z/Hydroxyacylglutathione hydrolase-like"/>
    <property type="match status" value="1"/>
</dbReference>
<dbReference type="EMBL" id="SPPK01000004">
    <property type="protein sequence ID" value="TFU88832.1"/>
    <property type="molecule type" value="Genomic_DNA"/>
</dbReference>
<sequence length="394" mass="45890">MGITLHFENVGIGDCILIHIEDDIDKYNILIDCGNYNDKVKQLFDKYKISILDSLIITHIDNDHILGLIDLLNENRNIELKQIWYNNFQHLPTNEDNITLDEKDRLNIASLYSELPSKLKKYEESKISVEKAMMLSDIIVAKEEWKQAWNKSPIMTNSSTNIHVIREGDIQILSPRKEELEALDYIFHKEFFKKMYKTHPQNSDLEDKEKLYELLLRIYDYNNLEDQEEYTISTELLTKATIQQKSKERTNIDKTETNRSSIAFIFSFMEKKILFLGDSAPDVVFEELSKIEGYESSIIFDAIKVSHHGSSQNITSELLSKIDSGFFIFTGGTANRPEVKTISKIINRPLPNGVLKRTLIFNKENEIIKKFRENKSLQNEYKYDVIIDTQLILS</sequence>
<dbReference type="Proteomes" id="UP000298285">
    <property type="component" value="Unassembled WGS sequence"/>
</dbReference>
<dbReference type="OrthoDB" id="418728at2"/>
<reference evidence="2 3" key="1">
    <citation type="submission" date="2019-03" db="EMBL/GenBank/DDBJ databases">
        <title>Diversity of the mouse oral microbiome.</title>
        <authorList>
            <person name="Joseph S."/>
            <person name="Aduse-Opoku J."/>
            <person name="Curtis M."/>
            <person name="Wade W."/>
            <person name="Hashim A."/>
        </authorList>
    </citation>
    <scope>NUCLEOTIDE SEQUENCE [LARGE SCALE GENOMIC DNA]</scope>
    <source>
        <strain evidence="2 3">P11</strain>
    </source>
</reference>
<dbReference type="SUPFAM" id="SSF56281">
    <property type="entry name" value="Metallo-hydrolase/oxidoreductase"/>
    <property type="match status" value="1"/>
</dbReference>
<dbReference type="PANTHER" id="PTHR30619">
    <property type="entry name" value="DNA INTERNALIZATION/COMPETENCE PROTEIN COMEC/REC2"/>
    <property type="match status" value="1"/>
</dbReference>
<dbReference type="PANTHER" id="PTHR30619:SF1">
    <property type="entry name" value="RECOMBINATION PROTEIN 2"/>
    <property type="match status" value="1"/>
</dbReference>
<name>A0A4Y9IKI9_9BACT</name>
<dbReference type="AlphaFoldDB" id="A0A4Y9IKI9"/>
<keyword evidence="2" id="KW-0378">Hydrolase</keyword>
<evidence type="ECO:0000259" key="1">
    <source>
        <dbReference type="Pfam" id="PF00753"/>
    </source>
</evidence>
<evidence type="ECO:0000313" key="3">
    <source>
        <dbReference type="Proteomes" id="UP000298285"/>
    </source>
</evidence>
<gene>
    <name evidence="2" type="ORF">E4T88_13265</name>
</gene>
<comment type="caution">
    <text evidence="2">The sequence shown here is derived from an EMBL/GenBank/DDBJ whole genome shotgun (WGS) entry which is preliminary data.</text>
</comment>
<dbReference type="Pfam" id="PF00753">
    <property type="entry name" value="Lactamase_B"/>
    <property type="match status" value="1"/>
</dbReference>
<protein>
    <submittedName>
        <fullName evidence="2">MBL fold metallo-hydrolase</fullName>
    </submittedName>
</protein>
<dbReference type="InterPro" id="IPR001279">
    <property type="entry name" value="Metallo-B-lactamas"/>
</dbReference>
<dbReference type="InterPro" id="IPR036866">
    <property type="entry name" value="RibonucZ/Hydroxyglut_hydro"/>
</dbReference>
<dbReference type="RefSeq" id="WP_135106198.1">
    <property type="nucleotide sequence ID" value="NZ_JADGKW010000004.1"/>
</dbReference>
<proteinExistence type="predicted"/>